<feature type="compositionally biased region" description="Basic residues" evidence="6">
    <location>
        <begin position="20"/>
        <end position="34"/>
    </location>
</feature>
<feature type="domain" description="Prolyl 4-hydroxylase alpha subunit" evidence="7">
    <location>
        <begin position="63"/>
        <end position="424"/>
    </location>
</feature>
<dbReference type="STRING" id="946362.F2UKG4"/>
<feature type="region of interest" description="Disordered" evidence="6">
    <location>
        <begin position="432"/>
        <end position="500"/>
    </location>
</feature>
<feature type="region of interest" description="Disordered" evidence="6">
    <location>
        <begin position="176"/>
        <end position="340"/>
    </location>
</feature>
<keyword evidence="9" id="KW-1185">Reference proteome</keyword>
<reference evidence="8" key="1">
    <citation type="submission" date="2009-08" db="EMBL/GenBank/DDBJ databases">
        <title>Annotation of Salpingoeca rosetta.</title>
        <authorList>
            <consortium name="The Broad Institute Genome Sequencing Platform"/>
            <person name="Russ C."/>
            <person name="Cuomo C."/>
            <person name="Burger G."/>
            <person name="Gray M.W."/>
            <person name="Holland P.W.H."/>
            <person name="King N."/>
            <person name="Lang F.B.F."/>
            <person name="Roger A.J."/>
            <person name="Ruiz-Trillo I."/>
            <person name="Young S.K."/>
            <person name="Zeng Q."/>
            <person name="Gargeya S."/>
            <person name="Alvarado L."/>
            <person name="Berlin A."/>
            <person name="Chapman S.B."/>
            <person name="Chen Z."/>
            <person name="Freedman E."/>
            <person name="Gellesch M."/>
            <person name="Goldberg J."/>
            <person name="Griggs A."/>
            <person name="Gujja S."/>
            <person name="Heilman E."/>
            <person name="Heiman D."/>
            <person name="Howarth C."/>
            <person name="Mehta T."/>
            <person name="Neiman D."/>
            <person name="Pearson M."/>
            <person name="Roberts A."/>
            <person name="Saif S."/>
            <person name="Shea T."/>
            <person name="Shenoy N."/>
            <person name="Sisk P."/>
            <person name="Stolte C."/>
            <person name="Sykes S."/>
            <person name="White J."/>
            <person name="Yandava C."/>
            <person name="Haas B."/>
            <person name="Nusbaum C."/>
            <person name="Birren B."/>
        </authorList>
    </citation>
    <scope>NUCLEOTIDE SEQUENCE [LARGE SCALE GENOMIC DNA]</scope>
    <source>
        <strain evidence="8">ATCC 50818</strain>
    </source>
</reference>
<evidence type="ECO:0000313" key="8">
    <source>
        <dbReference type="EMBL" id="EGD77613.1"/>
    </source>
</evidence>
<dbReference type="PANTHER" id="PTHR10869:SF235">
    <property type="entry name" value="PROCOLLAGEN-PROLINE 4-DIOXYGENASE"/>
    <property type="match status" value="1"/>
</dbReference>
<evidence type="ECO:0000256" key="5">
    <source>
        <dbReference type="ARBA" id="ARBA00023004"/>
    </source>
</evidence>
<dbReference type="PANTHER" id="PTHR10869">
    <property type="entry name" value="PROLYL 4-HYDROXYLASE ALPHA SUBUNIT"/>
    <property type="match status" value="1"/>
</dbReference>
<feature type="compositionally biased region" description="Gly residues" evidence="6">
    <location>
        <begin position="474"/>
        <end position="485"/>
    </location>
</feature>
<dbReference type="OrthoDB" id="420380at2759"/>
<dbReference type="RefSeq" id="XP_004990501.1">
    <property type="nucleotide sequence ID" value="XM_004990444.1"/>
</dbReference>
<feature type="compositionally biased region" description="Low complexity" evidence="6">
    <location>
        <begin position="268"/>
        <end position="290"/>
    </location>
</feature>
<evidence type="ECO:0000259" key="7">
    <source>
        <dbReference type="SMART" id="SM00702"/>
    </source>
</evidence>
<dbReference type="GO" id="GO:0031418">
    <property type="term" value="F:L-ascorbic acid binding"/>
    <property type="evidence" value="ECO:0007669"/>
    <property type="project" value="InterPro"/>
</dbReference>
<feature type="compositionally biased region" description="Gly residues" evidence="6">
    <location>
        <begin position="234"/>
        <end position="246"/>
    </location>
</feature>
<evidence type="ECO:0000256" key="6">
    <source>
        <dbReference type="SAM" id="MobiDB-lite"/>
    </source>
</evidence>
<dbReference type="Gene3D" id="2.60.120.620">
    <property type="entry name" value="q2cbj1_9rhob like domain"/>
    <property type="match status" value="2"/>
</dbReference>
<dbReference type="GO" id="GO:0005506">
    <property type="term" value="F:iron ion binding"/>
    <property type="evidence" value="ECO:0007669"/>
    <property type="project" value="InterPro"/>
</dbReference>
<feature type="compositionally biased region" description="Acidic residues" evidence="6">
    <location>
        <begin position="176"/>
        <end position="198"/>
    </location>
</feature>
<comment type="cofactor">
    <cofactor evidence="1">
        <name>L-ascorbate</name>
        <dbReference type="ChEBI" id="CHEBI:38290"/>
    </cofactor>
</comment>
<dbReference type="SMART" id="SM00702">
    <property type="entry name" value="P4Hc"/>
    <property type="match status" value="1"/>
</dbReference>
<gene>
    <name evidence="8" type="ORF">PTSG_12777</name>
</gene>
<evidence type="ECO:0000256" key="3">
    <source>
        <dbReference type="ARBA" id="ARBA00022964"/>
    </source>
</evidence>
<feature type="compositionally biased region" description="Low complexity" evidence="6">
    <location>
        <begin position="310"/>
        <end position="335"/>
    </location>
</feature>
<dbReference type="GO" id="GO:0005783">
    <property type="term" value="C:endoplasmic reticulum"/>
    <property type="evidence" value="ECO:0007669"/>
    <property type="project" value="TreeGrafter"/>
</dbReference>
<dbReference type="InterPro" id="IPR006620">
    <property type="entry name" value="Pro_4_hyd_alph"/>
</dbReference>
<sequence>MMVNASSSSTTTKQKPQPLTRRRSSRKPKPHRLPHTAASLFYGTQPDQIVRCRRKLHRIHAEPNIFFVEDFLTRHEVEHLSSFVKGMRLQRSFTESELGSQVISQERTSTFMWLSKGEDEIIRRIERRAAEMTGLTQSCIEPFQIVSYKHGQQFKLHHDAGTLLMGNEQDDDLCVDDDCRDGDADGDGDGDGDDDDSTLEATQEVKTDEDDADEEGEEAVACDRDGDSVDGGRGRGQSNDGDGGSSGTRRLRSSSVWPSIAAHQARESPSAASHTNTSPSSTSLLSSPLRRAADGNRNHSSNHTNDDSTNHTNNDSTNHTNNDSTNHTNNDSTSNGLVPTGARVEVQPPRRLATFFVYLNSLPHGQGHTEFPWLEGTPSVQPRSGCAVLFPNVERGGHVDIRTVHRAMPVTGDHRKLGLNVWLTDVEFPVVGDGSTRRRRKGKGKQASTTKAKAKAKKSSQVDSSSSSTQGSDADGGGDGGGDGEGTQERKKAKKGEKRG</sequence>
<dbReference type="GO" id="GO:0004656">
    <property type="term" value="F:procollagen-proline 4-dioxygenase activity"/>
    <property type="evidence" value="ECO:0007669"/>
    <property type="project" value="TreeGrafter"/>
</dbReference>
<dbReference type="AlphaFoldDB" id="F2UKG4"/>
<feature type="compositionally biased region" description="Basic residues" evidence="6">
    <location>
        <begin position="491"/>
        <end position="500"/>
    </location>
</feature>
<dbReference type="EMBL" id="GL832978">
    <property type="protein sequence ID" value="EGD77613.1"/>
    <property type="molecule type" value="Genomic_DNA"/>
</dbReference>
<feature type="region of interest" description="Disordered" evidence="6">
    <location>
        <begin position="1"/>
        <end position="36"/>
    </location>
</feature>
<feature type="compositionally biased region" description="Basic and acidic residues" evidence="6">
    <location>
        <begin position="221"/>
        <end position="233"/>
    </location>
</feature>
<protein>
    <recommendedName>
        <fullName evidence="7">Prolyl 4-hydroxylase alpha subunit domain-containing protein</fullName>
    </recommendedName>
</protein>
<keyword evidence="5" id="KW-0408">Iron</keyword>
<accession>F2UKG4</accession>
<keyword evidence="3" id="KW-0223">Dioxygenase</keyword>
<dbReference type="InParanoid" id="F2UKG4"/>
<dbReference type="GeneID" id="16071057"/>
<name>F2UKG4_SALR5</name>
<feature type="compositionally biased region" description="Low complexity" evidence="6">
    <location>
        <begin position="459"/>
        <end position="473"/>
    </location>
</feature>
<dbReference type="OMA" id="HTNNDST"/>
<organism evidence="9">
    <name type="scientific">Salpingoeca rosetta (strain ATCC 50818 / BSB-021)</name>
    <dbReference type="NCBI Taxonomy" id="946362"/>
    <lineage>
        <taxon>Eukaryota</taxon>
        <taxon>Choanoflagellata</taxon>
        <taxon>Craspedida</taxon>
        <taxon>Salpingoecidae</taxon>
        <taxon>Salpingoeca</taxon>
    </lineage>
</organism>
<evidence type="ECO:0000256" key="2">
    <source>
        <dbReference type="ARBA" id="ARBA00022723"/>
    </source>
</evidence>
<dbReference type="eggNOG" id="KOG1591">
    <property type="taxonomic scope" value="Eukaryota"/>
</dbReference>
<keyword evidence="4" id="KW-0560">Oxidoreductase</keyword>
<evidence type="ECO:0000256" key="4">
    <source>
        <dbReference type="ARBA" id="ARBA00023002"/>
    </source>
</evidence>
<dbReference type="InterPro" id="IPR045054">
    <property type="entry name" value="P4HA-like"/>
</dbReference>
<feature type="compositionally biased region" description="Acidic residues" evidence="6">
    <location>
        <begin position="207"/>
        <end position="220"/>
    </location>
</feature>
<evidence type="ECO:0000256" key="1">
    <source>
        <dbReference type="ARBA" id="ARBA00001961"/>
    </source>
</evidence>
<evidence type="ECO:0000313" key="9">
    <source>
        <dbReference type="Proteomes" id="UP000007799"/>
    </source>
</evidence>
<feature type="compositionally biased region" description="Low complexity" evidence="6">
    <location>
        <begin position="1"/>
        <end position="12"/>
    </location>
</feature>
<dbReference type="KEGG" id="sre:PTSG_12777"/>
<keyword evidence="2" id="KW-0479">Metal-binding</keyword>
<dbReference type="Proteomes" id="UP000007799">
    <property type="component" value="Unassembled WGS sequence"/>
</dbReference>
<proteinExistence type="predicted"/>